<evidence type="ECO:0000313" key="4">
    <source>
        <dbReference type="EMBL" id="CAG9819831.1"/>
    </source>
</evidence>
<dbReference type="Proteomes" id="UP001153737">
    <property type="component" value="Chromosome 3"/>
</dbReference>
<dbReference type="PANTHER" id="PTHR47981">
    <property type="entry name" value="RAB FAMILY"/>
    <property type="match status" value="1"/>
</dbReference>
<keyword evidence="3" id="KW-0342">GTP-binding</keyword>
<dbReference type="SMART" id="SM00173">
    <property type="entry name" value="RAS"/>
    <property type="match status" value="1"/>
</dbReference>
<protein>
    <recommendedName>
        <fullName evidence="6">Ras-related protein Rab</fullName>
    </recommendedName>
</protein>
<dbReference type="GO" id="GO:0005770">
    <property type="term" value="C:late endosome"/>
    <property type="evidence" value="ECO:0007669"/>
    <property type="project" value="TreeGrafter"/>
</dbReference>
<dbReference type="Pfam" id="PF00071">
    <property type="entry name" value="Ras"/>
    <property type="match status" value="1"/>
</dbReference>
<reference evidence="4" key="1">
    <citation type="submission" date="2022-01" db="EMBL/GenBank/DDBJ databases">
        <authorList>
            <person name="King R."/>
        </authorList>
    </citation>
    <scope>NUCLEOTIDE SEQUENCE</scope>
</reference>
<dbReference type="Gene3D" id="3.40.50.300">
    <property type="entry name" value="P-loop containing nucleotide triphosphate hydrolases"/>
    <property type="match status" value="1"/>
</dbReference>
<keyword evidence="5" id="KW-1185">Reference proteome</keyword>
<evidence type="ECO:0008006" key="6">
    <source>
        <dbReference type="Google" id="ProtNLM"/>
    </source>
</evidence>
<evidence type="ECO:0000256" key="2">
    <source>
        <dbReference type="ARBA" id="ARBA00022741"/>
    </source>
</evidence>
<evidence type="ECO:0000313" key="5">
    <source>
        <dbReference type="Proteomes" id="UP001153737"/>
    </source>
</evidence>
<dbReference type="SMART" id="SM00174">
    <property type="entry name" value="RHO"/>
    <property type="match status" value="1"/>
</dbReference>
<dbReference type="GO" id="GO:0005525">
    <property type="term" value="F:GTP binding"/>
    <property type="evidence" value="ECO:0007669"/>
    <property type="project" value="UniProtKB-KW"/>
</dbReference>
<organism evidence="4 5">
    <name type="scientific">Phaedon cochleariae</name>
    <name type="common">Mustard beetle</name>
    <dbReference type="NCBI Taxonomy" id="80249"/>
    <lineage>
        <taxon>Eukaryota</taxon>
        <taxon>Metazoa</taxon>
        <taxon>Ecdysozoa</taxon>
        <taxon>Arthropoda</taxon>
        <taxon>Hexapoda</taxon>
        <taxon>Insecta</taxon>
        <taxon>Pterygota</taxon>
        <taxon>Neoptera</taxon>
        <taxon>Endopterygota</taxon>
        <taxon>Coleoptera</taxon>
        <taxon>Polyphaga</taxon>
        <taxon>Cucujiformia</taxon>
        <taxon>Chrysomeloidea</taxon>
        <taxon>Chrysomelidae</taxon>
        <taxon>Chrysomelinae</taxon>
        <taxon>Chrysomelini</taxon>
        <taxon>Phaedon</taxon>
    </lineage>
</organism>
<dbReference type="InterPro" id="IPR027417">
    <property type="entry name" value="P-loop_NTPase"/>
</dbReference>
<dbReference type="PROSITE" id="PS51419">
    <property type="entry name" value="RAB"/>
    <property type="match status" value="1"/>
</dbReference>
<dbReference type="PANTHER" id="PTHR47981:SF39">
    <property type="entry name" value="RAS-RELATED PROTEIN RAB"/>
    <property type="match status" value="1"/>
</dbReference>
<proteinExistence type="inferred from homology"/>
<dbReference type="PRINTS" id="PR00449">
    <property type="entry name" value="RASTRNSFRMNG"/>
</dbReference>
<dbReference type="NCBIfam" id="TIGR00231">
    <property type="entry name" value="small_GTP"/>
    <property type="match status" value="1"/>
</dbReference>
<dbReference type="AlphaFoldDB" id="A0A9N9SF97"/>
<dbReference type="FunFam" id="3.40.50.300:FF:001447">
    <property type="entry name" value="Ras-related protein Rab-1B"/>
    <property type="match status" value="1"/>
</dbReference>
<name>A0A9N9SF97_PHACE</name>
<dbReference type="GO" id="GO:0008333">
    <property type="term" value="P:endosome to lysosome transport"/>
    <property type="evidence" value="ECO:0007669"/>
    <property type="project" value="TreeGrafter"/>
</dbReference>
<gene>
    <name evidence="4" type="ORF">PHAECO_LOCUS7469</name>
</gene>
<dbReference type="GO" id="GO:0045335">
    <property type="term" value="C:phagocytic vesicle"/>
    <property type="evidence" value="ECO:0007669"/>
    <property type="project" value="TreeGrafter"/>
</dbReference>
<comment type="similarity">
    <text evidence="1">Belongs to the small GTPase superfamily. Rab family.</text>
</comment>
<dbReference type="PROSITE" id="PS51421">
    <property type="entry name" value="RAS"/>
    <property type="match status" value="1"/>
</dbReference>
<reference evidence="4" key="2">
    <citation type="submission" date="2022-10" db="EMBL/GenBank/DDBJ databases">
        <authorList>
            <consortium name="ENA_rothamsted_submissions"/>
            <consortium name="culmorum"/>
            <person name="King R."/>
        </authorList>
    </citation>
    <scope>NUCLEOTIDE SEQUENCE</scope>
</reference>
<dbReference type="InterPro" id="IPR005225">
    <property type="entry name" value="Small_GTP-bd"/>
</dbReference>
<sequence>MMNMNNVFTRGELIKIQETIKNNKLYKQELNFKIIVIGDYGVGKTSIIRRYTEGEFSTDYRITIGADFAIKTIEWDEGTRINLHVWDIAGHERFGSLLSVFFRHAVAAAIVFDLTRPDTFKSVDKWLIDLRRKIQAPDGQAIPVVILANKGDIIVKTVPQEIDEYCKLNNILAWYITSAKNNMNIDEVMIRLTNAAVKNHYGLQCSLITEEPIRLSDNTLNNTQEGRKCC</sequence>
<dbReference type="GO" id="GO:0003924">
    <property type="term" value="F:GTPase activity"/>
    <property type="evidence" value="ECO:0007669"/>
    <property type="project" value="InterPro"/>
</dbReference>
<accession>A0A9N9SF97</accession>
<dbReference type="SUPFAM" id="SSF52540">
    <property type="entry name" value="P-loop containing nucleoside triphosphate hydrolases"/>
    <property type="match status" value="1"/>
</dbReference>
<dbReference type="SMART" id="SM00176">
    <property type="entry name" value="RAN"/>
    <property type="match status" value="1"/>
</dbReference>
<dbReference type="GO" id="GO:0090385">
    <property type="term" value="P:phagosome-lysosome fusion"/>
    <property type="evidence" value="ECO:0007669"/>
    <property type="project" value="TreeGrafter"/>
</dbReference>
<keyword evidence="2" id="KW-0547">Nucleotide-binding</keyword>
<dbReference type="SMART" id="SM00175">
    <property type="entry name" value="RAB"/>
    <property type="match status" value="1"/>
</dbReference>
<evidence type="ECO:0000256" key="3">
    <source>
        <dbReference type="ARBA" id="ARBA00023134"/>
    </source>
</evidence>
<dbReference type="InterPro" id="IPR001806">
    <property type="entry name" value="Small_GTPase"/>
</dbReference>
<evidence type="ECO:0000256" key="1">
    <source>
        <dbReference type="ARBA" id="ARBA00006270"/>
    </source>
</evidence>
<dbReference type="EMBL" id="OU896709">
    <property type="protein sequence ID" value="CAG9819831.1"/>
    <property type="molecule type" value="Genomic_DNA"/>
</dbReference>
<dbReference type="OrthoDB" id="6778722at2759"/>
<dbReference type="GO" id="GO:0005764">
    <property type="term" value="C:lysosome"/>
    <property type="evidence" value="ECO:0007669"/>
    <property type="project" value="TreeGrafter"/>
</dbReference>